<evidence type="ECO:0000313" key="1">
    <source>
        <dbReference type="EMBL" id="WDE00799.1"/>
    </source>
</evidence>
<dbReference type="RefSeq" id="WP_152646582.1">
    <property type="nucleotide sequence ID" value="NZ_CP059735.1"/>
</dbReference>
<dbReference type="KEGG" id="tact:SG35_009285"/>
<dbReference type="AlphaFoldDB" id="A0AAE9YUR8"/>
<protein>
    <submittedName>
        <fullName evidence="1">Uncharacterized protein</fullName>
    </submittedName>
</protein>
<dbReference type="EMBL" id="CP059735">
    <property type="protein sequence ID" value="WDE00799.1"/>
    <property type="molecule type" value="Genomic_DNA"/>
</dbReference>
<accession>A0AAE9YUR8</accession>
<dbReference type="InterPro" id="IPR006521">
    <property type="entry name" value="Tail_protein_I"/>
</dbReference>
<dbReference type="Proteomes" id="UP000032568">
    <property type="component" value="Chromosome"/>
</dbReference>
<gene>
    <name evidence="1" type="ORF">SG35_009285</name>
</gene>
<evidence type="ECO:0000313" key="2">
    <source>
        <dbReference type="Proteomes" id="UP000032568"/>
    </source>
</evidence>
<dbReference type="Pfam" id="PF09684">
    <property type="entry name" value="Tail_P2_I"/>
    <property type="match status" value="1"/>
</dbReference>
<reference evidence="1 2" key="1">
    <citation type="journal article" date="2015" name="Genome Announc.">
        <title>Draft Genome Sequences of Marine Isolates of Thalassomonas viridans and Thalassomonas actiniarum.</title>
        <authorList>
            <person name="Olonade I."/>
            <person name="van Zyl L.J."/>
            <person name="Trindade M."/>
        </authorList>
    </citation>
    <scope>NUCLEOTIDE SEQUENCE [LARGE SCALE GENOMIC DNA]</scope>
    <source>
        <strain evidence="1 2">A5K-106</strain>
    </source>
</reference>
<sequence>MMAAHKTDLGEQLYQLLPSVFRERDNTRRDGDNNIVEKGDLAKYLQANGDLLTQIYYTVKQQLYDNFPDEAGQDSEGLEQSCQPWLLPYFADLLDVTLVSPDIAGQRAEVANAIAWRQSKGSLPCLEDICEAVGQFEVEIQEGYKRIATTARIGDPLLPAILFGADQALDSQLPAAEKARHPGLPYVTVDFRYASRSALCDANDPAAITSFMDNTQVNWCQQNHNGVPCFPGSYQDVSKRTVDFRTPGPGASAAFISATGTTLDSYQTARANKGFFHPRKLLCYTPLQPGFFSKNPVSIHWSSIENEENYQDDHIRITTGMTEWNDKQVPHYSFLGLTEQALKLRGVKTFDEEAVYEFENIWLENTLTIKDGQLKLTGCAVRKLIASDPEKDVPVLDAKSSLIKTIEVASGMIQLEYCTVLEVILAEVVLISDCILLKRIRKDRVDMDPPEKGCIRFSRFEPQAFNVGLDPQDEQLLVNQGSCTSDNPNFINLTFGDPGCGVLWANSSESIKYGAEDGGEMGAYHDDLMILKQDAVIDKLADFLPVGFEAVLVSDVSLNCAPAQKQI</sequence>
<keyword evidence="2" id="KW-1185">Reference proteome</keyword>
<name>A0AAE9YUR8_9GAMM</name>
<proteinExistence type="predicted"/>
<reference evidence="1 2" key="2">
    <citation type="journal article" date="2022" name="Mar. Drugs">
        <title>Bioassay-Guided Fractionation Leads to the Detection of Cholic Acid Generated by the Rare Thalassomonas sp.</title>
        <authorList>
            <person name="Pheiffer F."/>
            <person name="Schneider Y.K."/>
            <person name="Hansen E.H."/>
            <person name="Andersen J.H."/>
            <person name="Isaksson J."/>
            <person name="Busche T."/>
            <person name="R C."/>
            <person name="Kalinowski J."/>
            <person name="Zyl L.V."/>
            <person name="Trindade M."/>
        </authorList>
    </citation>
    <scope>NUCLEOTIDE SEQUENCE [LARGE SCALE GENOMIC DNA]</scope>
    <source>
        <strain evidence="1 2">A5K-106</strain>
    </source>
</reference>
<organism evidence="1 2">
    <name type="scientific">Thalassomonas actiniarum</name>
    <dbReference type="NCBI Taxonomy" id="485447"/>
    <lineage>
        <taxon>Bacteria</taxon>
        <taxon>Pseudomonadati</taxon>
        <taxon>Pseudomonadota</taxon>
        <taxon>Gammaproteobacteria</taxon>
        <taxon>Alteromonadales</taxon>
        <taxon>Colwelliaceae</taxon>
        <taxon>Thalassomonas</taxon>
    </lineage>
</organism>